<feature type="transmembrane region" description="Helical" evidence="7">
    <location>
        <begin position="177"/>
        <end position="196"/>
    </location>
</feature>
<keyword evidence="5 7" id="KW-1133">Transmembrane helix</keyword>
<dbReference type="OrthoDB" id="7283966at2"/>
<sequence length="415" mass="43674">MPDSAEPARRSVGVFRHRGFAVYWGGRFLTTFAAQFISVSVGWHVYSLTRDPLDLGLVGLFQFLPFPVLIFVTGTVADRFDRRWIMGICIAGQILCVAGLLALILAGDGRTWPIFALLVLFGTARAFLGPASQSITPNLVPSAELATAVAWTTSSWQVATILGPVVGGLLYGLAPSVPFAAAALLMAAAVAMTALIPAMPRASLPGAVDWPALSAGFRYIWKEKVVLGAISLDLFAVLLGGAVALLPAYAGDILHVGPVGLGLLRAAPGVGALAMALWLTRRPITDHAGIVMFAGVAGFGLFACVFGLSVWPALSILALLLMGATDMISVYVRETLIQLWTPDHLRGRVNAVNMVFIGASNELGAFRAGVSAALIGIVPAVVVGGAGTMLVAGLWAHWFPRLRAIRRVDQVDRSA</sequence>
<accession>A0A3N1L0N3</accession>
<dbReference type="PANTHER" id="PTHR23513:SF9">
    <property type="entry name" value="ENTEROBACTIN EXPORTER ENTS"/>
    <property type="match status" value="1"/>
</dbReference>
<dbReference type="Pfam" id="PF05977">
    <property type="entry name" value="MFS_3"/>
    <property type="match status" value="1"/>
</dbReference>
<keyword evidence="9" id="KW-1185">Reference proteome</keyword>
<evidence type="ECO:0000256" key="7">
    <source>
        <dbReference type="SAM" id="Phobius"/>
    </source>
</evidence>
<keyword evidence="4 7" id="KW-0812">Transmembrane</keyword>
<feature type="transmembrane region" description="Helical" evidence="7">
    <location>
        <begin position="370"/>
        <end position="396"/>
    </location>
</feature>
<dbReference type="InterPro" id="IPR036259">
    <property type="entry name" value="MFS_trans_sf"/>
</dbReference>
<organism evidence="8 9">
    <name type="scientific">Stella humosa</name>
    <dbReference type="NCBI Taxonomy" id="94"/>
    <lineage>
        <taxon>Bacteria</taxon>
        <taxon>Pseudomonadati</taxon>
        <taxon>Pseudomonadota</taxon>
        <taxon>Alphaproteobacteria</taxon>
        <taxon>Rhodospirillales</taxon>
        <taxon>Stellaceae</taxon>
        <taxon>Stella</taxon>
    </lineage>
</organism>
<feature type="transmembrane region" description="Helical" evidence="7">
    <location>
        <begin position="291"/>
        <end position="324"/>
    </location>
</feature>
<protein>
    <submittedName>
        <fullName evidence="8">Putative MFS family arabinose efflux permease</fullName>
    </submittedName>
</protein>
<feature type="transmembrane region" description="Helical" evidence="7">
    <location>
        <begin position="256"/>
        <end position="279"/>
    </location>
</feature>
<dbReference type="SUPFAM" id="SSF103473">
    <property type="entry name" value="MFS general substrate transporter"/>
    <property type="match status" value="1"/>
</dbReference>
<evidence type="ECO:0000256" key="2">
    <source>
        <dbReference type="ARBA" id="ARBA00022448"/>
    </source>
</evidence>
<proteinExistence type="predicted"/>
<dbReference type="AlphaFoldDB" id="A0A3N1L0N3"/>
<dbReference type="RefSeq" id="WP_123692491.1">
    <property type="nucleotide sequence ID" value="NZ_AP019700.1"/>
</dbReference>
<evidence type="ECO:0000313" key="8">
    <source>
        <dbReference type="EMBL" id="ROP84510.1"/>
    </source>
</evidence>
<evidence type="ECO:0000256" key="6">
    <source>
        <dbReference type="ARBA" id="ARBA00023136"/>
    </source>
</evidence>
<dbReference type="Proteomes" id="UP000278222">
    <property type="component" value="Unassembled WGS sequence"/>
</dbReference>
<evidence type="ECO:0000256" key="1">
    <source>
        <dbReference type="ARBA" id="ARBA00004651"/>
    </source>
</evidence>
<feature type="transmembrane region" description="Helical" evidence="7">
    <location>
        <begin position="112"/>
        <end position="128"/>
    </location>
</feature>
<evidence type="ECO:0000256" key="5">
    <source>
        <dbReference type="ARBA" id="ARBA00022989"/>
    </source>
</evidence>
<evidence type="ECO:0000313" key="9">
    <source>
        <dbReference type="Proteomes" id="UP000278222"/>
    </source>
</evidence>
<keyword evidence="6 7" id="KW-0472">Membrane</keyword>
<dbReference type="EMBL" id="RJKX01000015">
    <property type="protein sequence ID" value="ROP84510.1"/>
    <property type="molecule type" value="Genomic_DNA"/>
</dbReference>
<feature type="transmembrane region" description="Helical" evidence="7">
    <location>
        <begin position="55"/>
        <end position="77"/>
    </location>
</feature>
<gene>
    <name evidence="8" type="ORF">EDC65_3864</name>
</gene>
<feature type="transmembrane region" description="Helical" evidence="7">
    <location>
        <begin position="21"/>
        <end position="43"/>
    </location>
</feature>
<comment type="subcellular location">
    <subcellularLocation>
        <location evidence="1">Cell membrane</location>
        <topology evidence="1">Multi-pass membrane protein</topology>
    </subcellularLocation>
</comment>
<feature type="transmembrane region" description="Helical" evidence="7">
    <location>
        <begin position="225"/>
        <end position="250"/>
    </location>
</feature>
<keyword evidence="3" id="KW-1003">Cell membrane</keyword>
<dbReference type="PANTHER" id="PTHR23513">
    <property type="entry name" value="INTEGRAL MEMBRANE EFFLUX PROTEIN-RELATED"/>
    <property type="match status" value="1"/>
</dbReference>
<dbReference type="Gene3D" id="1.20.1250.20">
    <property type="entry name" value="MFS general substrate transporter like domains"/>
    <property type="match status" value="1"/>
</dbReference>
<feature type="transmembrane region" description="Helical" evidence="7">
    <location>
        <begin position="84"/>
        <end position="106"/>
    </location>
</feature>
<dbReference type="InterPro" id="IPR010290">
    <property type="entry name" value="TM_effector"/>
</dbReference>
<dbReference type="CDD" id="cd06173">
    <property type="entry name" value="MFS_MefA_like"/>
    <property type="match status" value="1"/>
</dbReference>
<evidence type="ECO:0000256" key="3">
    <source>
        <dbReference type="ARBA" id="ARBA00022475"/>
    </source>
</evidence>
<keyword evidence="2" id="KW-0813">Transport</keyword>
<comment type="caution">
    <text evidence="8">The sequence shown here is derived from an EMBL/GenBank/DDBJ whole genome shotgun (WGS) entry which is preliminary data.</text>
</comment>
<evidence type="ECO:0000256" key="4">
    <source>
        <dbReference type="ARBA" id="ARBA00022692"/>
    </source>
</evidence>
<feature type="transmembrane region" description="Helical" evidence="7">
    <location>
        <begin position="148"/>
        <end position="171"/>
    </location>
</feature>
<reference evidence="8 9" key="1">
    <citation type="submission" date="2018-11" db="EMBL/GenBank/DDBJ databases">
        <title>Genomic Encyclopedia of Type Strains, Phase IV (KMG-IV): sequencing the most valuable type-strain genomes for metagenomic binning, comparative biology and taxonomic classification.</title>
        <authorList>
            <person name="Goeker M."/>
        </authorList>
    </citation>
    <scope>NUCLEOTIDE SEQUENCE [LARGE SCALE GENOMIC DNA]</scope>
    <source>
        <strain evidence="8 9">DSM 5900</strain>
    </source>
</reference>
<dbReference type="GO" id="GO:0005886">
    <property type="term" value="C:plasma membrane"/>
    <property type="evidence" value="ECO:0007669"/>
    <property type="project" value="UniProtKB-SubCell"/>
</dbReference>
<name>A0A3N1L0N3_9PROT</name>